<dbReference type="AlphaFoldDB" id="A0A844QQ64"/>
<gene>
    <name evidence="1" type="ORF">GN330_22160</name>
</gene>
<organism evidence="1 2">
    <name type="scientific">Nitratireductor arenosus</name>
    <dbReference type="NCBI Taxonomy" id="2682096"/>
    <lineage>
        <taxon>Bacteria</taxon>
        <taxon>Pseudomonadati</taxon>
        <taxon>Pseudomonadota</taxon>
        <taxon>Alphaproteobacteria</taxon>
        <taxon>Hyphomicrobiales</taxon>
        <taxon>Phyllobacteriaceae</taxon>
        <taxon>Nitratireductor</taxon>
    </lineage>
</organism>
<dbReference type="InterPro" id="IPR009444">
    <property type="entry name" value="Conjugal_tfr_TraD_a-type"/>
</dbReference>
<comment type="caution">
    <text evidence="1">The sequence shown here is derived from an EMBL/GenBank/DDBJ whole genome shotgun (WGS) entry which is preliminary data.</text>
</comment>
<protein>
    <submittedName>
        <fullName evidence="1">Conjugal transfer protein Dtr system</fullName>
    </submittedName>
</protein>
<keyword evidence="2" id="KW-1185">Reference proteome</keyword>
<evidence type="ECO:0000313" key="2">
    <source>
        <dbReference type="Proteomes" id="UP000463224"/>
    </source>
</evidence>
<proteinExistence type="predicted"/>
<sequence length="96" mass="10373">MHERRYRASQTEARKKDAREKIQLGGLVVKAGLRSEDRAVILGALVEAAGQLGDKQERARWAAIGKAIFDNDSKEADAAGRTGIDDVGDRARAPGD</sequence>
<dbReference type="Proteomes" id="UP000463224">
    <property type="component" value="Unassembled WGS sequence"/>
</dbReference>
<reference evidence="1 2" key="1">
    <citation type="submission" date="2019-12" db="EMBL/GenBank/DDBJ databases">
        <title>Nitratireductor arenosus sp. nov., Isolated from sea sand, Jeju island, South Korea.</title>
        <authorList>
            <person name="Kim W."/>
        </authorList>
    </citation>
    <scope>NUCLEOTIDE SEQUENCE [LARGE SCALE GENOMIC DNA]</scope>
    <source>
        <strain evidence="1 2">CAU 1489</strain>
    </source>
</reference>
<name>A0A844QQ64_9HYPH</name>
<dbReference type="EMBL" id="WPHG01000009">
    <property type="protein sequence ID" value="MVA99961.1"/>
    <property type="molecule type" value="Genomic_DNA"/>
</dbReference>
<dbReference type="Pfam" id="PF06412">
    <property type="entry name" value="TraD"/>
    <property type="match status" value="1"/>
</dbReference>
<evidence type="ECO:0000313" key="1">
    <source>
        <dbReference type="EMBL" id="MVA99961.1"/>
    </source>
</evidence>
<dbReference type="RefSeq" id="WP_156715716.1">
    <property type="nucleotide sequence ID" value="NZ_WPHG01000009.1"/>
</dbReference>
<accession>A0A844QQ64</accession>